<gene>
    <name evidence="7" type="ORF">I4J89_21600</name>
</gene>
<dbReference type="AlphaFoldDB" id="A0A931CCG1"/>
<evidence type="ECO:0000256" key="1">
    <source>
        <dbReference type="ARBA" id="ARBA00001231"/>
    </source>
</evidence>
<reference evidence="7" key="1">
    <citation type="submission" date="2020-11" db="EMBL/GenBank/DDBJ databases">
        <title>Isolation and identification of active actinomycetes.</title>
        <authorList>
            <person name="Sun X."/>
        </authorList>
    </citation>
    <scope>NUCLEOTIDE SEQUENCE</scope>
    <source>
        <strain evidence="7">NEAU-A11</strain>
    </source>
</reference>
<evidence type="ECO:0000256" key="4">
    <source>
        <dbReference type="ARBA" id="ARBA00022801"/>
    </source>
</evidence>
<feature type="active site" description="Proton donor" evidence="5">
    <location>
        <position position="280"/>
    </location>
</feature>
<evidence type="ECO:0000313" key="8">
    <source>
        <dbReference type="Proteomes" id="UP000598146"/>
    </source>
</evidence>
<dbReference type="EMBL" id="JADQTO010000010">
    <property type="protein sequence ID" value="MBG0564041.1"/>
    <property type="molecule type" value="Genomic_DNA"/>
</dbReference>
<dbReference type="EC" id="3.2.1.52" evidence="3"/>
<feature type="domain" description="Glycoside hydrolase family 20 catalytic" evidence="6">
    <location>
        <begin position="133"/>
        <end position="465"/>
    </location>
</feature>
<comment type="catalytic activity">
    <reaction evidence="1">
        <text>Hydrolysis of terminal non-reducing N-acetyl-D-hexosamine residues in N-acetyl-beta-D-hexosaminides.</text>
        <dbReference type="EC" id="3.2.1.52"/>
    </reaction>
</comment>
<dbReference type="RefSeq" id="WP_196415834.1">
    <property type="nucleotide sequence ID" value="NZ_JADQTO010000010.1"/>
</dbReference>
<evidence type="ECO:0000256" key="2">
    <source>
        <dbReference type="ARBA" id="ARBA00006285"/>
    </source>
</evidence>
<dbReference type="GO" id="GO:0016020">
    <property type="term" value="C:membrane"/>
    <property type="evidence" value="ECO:0007669"/>
    <property type="project" value="TreeGrafter"/>
</dbReference>
<dbReference type="InterPro" id="IPR029018">
    <property type="entry name" value="Hex-like_dom2"/>
</dbReference>
<evidence type="ECO:0000259" key="6">
    <source>
        <dbReference type="Pfam" id="PF00728"/>
    </source>
</evidence>
<evidence type="ECO:0000313" key="7">
    <source>
        <dbReference type="EMBL" id="MBG0564041.1"/>
    </source>
</evidence>
<dbReference type="GO" id="GO:0030203">
    <property type="term" value="P:glycosaminoglycan metabolic process"/>
    <property type="evidence" value="ECO:0007669"/>
    <property type="project" value="TreeGrafter"/>
</dbReference>
<comment type="similarity">
    <text evidence="2">Belongs to the glycosyl hydrolase 20 family.</text>
</comment>
<accession>A0A931CCG1</accession>
<dbReference type="InterPro" id="IPR025705">
    <property type="entry name" value="Beta_hexosaminidase_sua/sub"/>
</dbReference>
<dbReference type="Proteomes" id="UP000598146">
    <property type="component" value="Unassembled WGS sequence"/>
</dbReference>
<dbReference type="PRINTS" id="PR00738">
    <property type="entry name" value="GLHYDRLASE20"/>
</dbReference>
<sequence length="504" mass="54726">MNPPVVPVPQRITWTATARHLEGGVLRVCGPSPLVDRVADLAARCAGVKVLLAGPDDADVLVDVDPSWRPDPACGVPAGLDPGLGDDECFEIDRRTVRAATEAGAYRALTVLLQAVTPDGLLLCTAADAPALRWRGLTLDVARHFLTVAELESIVDLLAWYRLNVLHLHLTDNQAWRLEMPGRPALTPAGSGSYTAADIAGLAEYARRRHITLLPEIDMPGHVRAVLTAYPGLAGEQAAALPGLGHLRPGVPAAVEFAEEAVDLLCSLVPTPYVHVGGDEAFSMDPREYAAFVRLLHRRVHANGKRPVAWQEASRARSFTAGDVLQQWISPGDAPGPEVLDRLPPEYAGFRDVLAATFDEAPQDLPRTIADGASVLLSPSYPFYLDRRYAEPSADASQEALMSRLGHAGYPAERTSVLYDWVWDDVPGIAGAQAALWAETIDDFADLAALLLPRLPVLAELMWNRQRQPWPRVAARIAAHARVWNRLGLSGYYRSVDVFPEETL</sequence>
<keyword evidence="4" id="KW-0378">Hydrolase</keyword>
<dbReference type="PANTHER" id="PTHR22600">
    <property type="entry name" value="BETA-HEXOSAMINIDASE"/>
    <property type="match status" value="1"/>
</dbReference>
<dbReference type="InterPro" id="IPR015883">
    <property type="entry name" value="Glyco_hydro_20_cat"/>
</dbReference>
<dbReference type="InterPro" id="IPR017853">
    <property type="entry name" value="GH"/>
</dbReference>
<dbReference type="Pfam" id="PF00728">
    <property type="entry name" value="Glyco_hydro_20"/>
    <property type="match status" value="1"/>
</dbReference>
<organism evidence="7 8">
    <name type="scientific">Actinoplanes aureus</name>
    <dbReference type="NCBI Taxonomy" id="2792083"/>
    <lineage>
        <taxon>Bacteria</taxon>
        <taxon>Bacillati</taxon>
        <taxon>Actinomycetota</taxon>
        <taxon>Actinomycetes</taxon>
        <taxon>Micromonosporales</taxon>
        <taxon>Micromonosporaceae</taxon>
        <taxon>Actinoplanes</taxon>
    </lineage>
</organism>
<dbReference type="SUPFAM" id="SSF51445">
    <property type="entry name" value="(Trans)glycosidases"/>
    <property type="match status" value="1"/>
</dbReference>
<keyword evidence="8" id="KW-1185">Reference proteome</keyword>
<evidence type="ECO:0000256" key="5">
    <source>
        <dbReference type="PIRSR" id="PIRSR625705-1"/>
    </source>
</evidence>
<evidence type="ECO:0000256" key="3">
    <source>
        <dbReference type="ARBA" id="ARBA00012663"/>
    </source>
</evidence>
<dbReference type="GO" id="GO:0005975">
    <property type="term" value="P:carbohydrate metabolic process"/>
    <property type="evidence" value="ECO:0007669"/>
    <property type="project" value="InterPro"/>
</dbReference>
<name>A0A931CCG1_9ACTN</name>
<dbReference type="PANTHER" id="PTHR22600:SF57">
    <property type="entry name" value="BETA-N-ACETYLHEXOSAMINIDASE"/>
    <property type="match status" value="1"/>
</dbReference>
<dbReference type="Gene3D" id="3.20.20.80">
    <property type="entry name" value="Glycosidases"/>
    <property type="match status" value="1"/>
</dbReference>
<dbReference type="SUPFAM" id="SSF55545">
    <property type="entry name" value="beta-N-acetylhexosaminidase-like domain"/>
    <property type="match status" value="1"/>
</dbReference>
<protein>
    <recommendedName>
        <fullName evidence="3">beta-N-acetylhexosaminidase</fullName>
        <ecNumber evidence="3">3.2.1.52</ecNumber>
    </recommendedName>
</protein>
<proteinExistence type="inferred from homology"/>
<comment type="caution">
    <text evidence="7">The sequence shown here is derived from an EMBL/GenBank/DDBJ whole genome shotgun (WGS) entry which is preliminary data.</text>
</comment>
<dbReference type="GO" id="GO:0004563">
    <property type="term" value="F:beta-N-acetylhexosaminidase activity"/>
    <property type="evidence" value="ECO:0007669"/>
    <property type="project" value="UniProtKB-EC"/>
</dbReference>